<dbReference type="EMBL" id="VOOS01000003">
    <property type="protein sequence ID" value="TXB65239.1"/>
    <property type="molecule type" value="Genomic_DNA"/>
</dbReference>
<evidence type="ECO:0000256" key="4">
    <source>
        <dbReference type="ARBA" id="ARBA00004752"/>
    </source>
</evidence>
<keyword evidence="16 19" id="KW-0961">Cell wall biogenesis/degradation</keyword>
<dbReference type="PANTHER" id="PTHR21071">
    <property type="entry name" value="UDP-N-ACETYLENOLPYRUVOYLGLUCOSAMINE REDUCTASE"/>
    <property type="match status" value="1"/>
</dbReference>
<evidence type="ECO:0000256" key="8">
    <source>
        <dbReference type="ARBA" id="ARBA00022618"/>
    </source>
</evidence>
<keyword evidence="8 19" id="KW-0132">Cell division</keyword>
<dbReference type="NCBIfam" id="TIGR00179">
    <property type="entry name" value="murB"/>
    <property type="match status" value="1"/>
</dbReference>
<comment type="similarity">
    <text evidence="19">Belongs to the MurB family.</text>
</comment>
<keyword evidence="15 19" id="KW-0131">Cell cycle</keyword>
<dbReference type="GO" id="GO:0005829">
    <property type="term" value="C:cytosol"/>
    <property type="evidence" value="ECO:0007669"/>
    <property type="project" value="TreeGrafter"/>
</dbReference>
<keyword evidence="9 19" id="KW-0285">Flavoprotein</keyword>
<dbReference type="RefSeq" id="WP_147100097.1">
    <property type="nucleotide sequence ID" value="NZ_VOOS01000003.1"/>
</dbReference>
<evidence type="ECO:0000256" key="2">
    <source>
        <dbReference type="ARBA" id="ARBA00003921"/>
    </source>
</evidence>
<evidence type="ECO:0000256" key="15">
    <source>
        <dbReference type="ARBA" id="ARBA00023306"/>
    </source>
</evidence>
<comment type="catalytic activity">
    <reaction evidence="18 19">
        <text>UDP-N-acetyl-alpha-D-muramate + NADP(+) = UDP-N-acetyl-3-O-(1-carboxyvinyl)-alpha-D-glucosamine + NADPH + H(+)</text>
        <dbReference type="Rhea" id="RHEA:12248"/>
        <dbReference type="ChEBI" id="CHEBI:15378"/>
        <dbReference type="ChEBI" id="CHEBI:57783"/>
        <dbReference type="ChEBI" id="CHEBI:58349"/>
        <dbReference type="ChEBI" id="CHEBI:68483"/>
        <dbReference type="ChEBI" id="CHEBI:70757"/>
        <dbReference type="EC" id="1.3.1.98"/>
    </reaction>
</comment>
<dbReference type="InterPro" id="IPR036318">
    <property type="entry name" value="FAD-bd_PCMH-like_sf"/>
</dbReference>
<dbReference type="AlphaFoldDB" id="A0A5C6RTD2"/>
<dbReference type="InterPro" id="IPR016169">
    <property type="entry name" value="FAD-bd_PCMH_sub2"/>
</dbReference>
<dbReference type="EC" id="1.3.1.98" evidence="5 19"/>
<dbReference type="PROSITE" id="PS51387">
    <property type="entry name" value="FAD_PCMH"/>
    <property type="match status" value="1"/>
</dbReference>
<dbReference type="GO" id="GO:0071555">
    <property type="term" value="P:cell wall organization"/>
    <property type="evidence" value="ECO:0007669"/>
    <property type="project" value="UniProtKB-KW"/>
</dbReference>
<dbReference type="Proteomes" id="UP000321721">
    <property type="component" value="Unassembled WGS sequence"/>
</dbReference>
<dbReference type="Gene3D" id="3.30.465.10">
    <property type="match status" value="1"/>
</dbReference>
<evidence type="ECO:0000256" key="1">
    <source>
        <dbReference type="ARBA" id="ARBA00001974"/>
    </source>
</evidence>
<comment type="pathway">
    <text evidence="4 19">Cell wall biogenesis; peptidoglycan biosynthesis.</text>
</comment>
<evidence type="ECO:0000313" key="22">
    <source>
        <dbReference type="Proteomes" id="UP000321721"/>
    </source>
</evidence>
<comment type="caution">
    <text evidence="21">The sequence shown here is derived from an EMBL/GenBank/DDBJ whole genome shotgun (WGS) entry which is preliminary data.</text>
</comment>
<dbReference type="InterPro" id="IPR011601">
    <property type="entry name" value="MurB_C"/>
</dbReference>
<organism evidence="21 22">
    <name type="scientific">Vicingus serpentipes</name>
    <dbReference type="NCBI Taxonomy" id="1926625"/>
    <lineage>
        <taxon>Bacteria</taxon>
        <taxon>Pseudomonadati</taxon>
        <taxon>Bacteroidota</taxon>
        <taxon>Flavobacteriia</taxon>
        <taxon>Flavobacteriales</taxon>
        <taxon>Vicingaceae</taxon>
        <taxon>Vicingus</taxon>
    </lineage>
</organism>
<evidence type="ECO:0000313" key="21">
    <source>
        <dbReference type="EMBL" id="TXB65239.1"/>
    </source>
</evidence>
<reference evidence="21 22" key="1">
    <citation type="submission" date="2019-08" db="EMBL/GenBank/DDBJ databases">
        <title>Genome of Vicingus serpentipes NCIMB 15042.</title>
        <authorList>
            <person name="Bowman J.P."/>
        </authorList>
    </citation>
    <scope>NUCLEOTIDE SEQUENCE [LARGE SCALE GENOMIC DNA]</scope>
    <source>
        <strain evidence="21 22">NCIMB 15042</strain>
    </source>
</reference>
<protein>
    <recommendedName>
        <fullName evidence="6 19">UDP-N-acetylenolpyruvoylglucosamine reductase</fullName>
        <ecNumber evidence="5 19">1.3.1.98</ecNumber>
    </recommendedName>
    <alternativeName>
        <fullName evidence="17 19">UDP-N-acetylmuramate dehydrogenase</fullName>
    </alternativeName>
</protein>
<dbReference type="Gene3D" id="3.30.43.10">
    <property type="entry name" value="Uridine Diphospho-n-acetylenolpyruvylglucosamine Reductase, domain 2"/>
    <property type="match status" value="1"/>
</dbReference>
<keyword evidence="12 19" id="KW-0133">Cell shape</keyword>
<evidence type="ECO:0000256" key="9">
    <source>
        <dbReference type="ARBA" id="ARBA00022630"/>
    </source>
</evidence>
<sequence length="336" mass="37270">MAIIQQKISLKSYNTFGIDVLANKFIEVSSQIELKEVLEHNQDPLLILGGGSNILLIEDFKGLVLKNNFKGIELVNETENDVTLNVGGGETWHEFVLYCVNNGFAGIENLSLIPGNVGASPMQNIGAYGVEVKDVIKEVEAISLEDFSIRNFTNQECDFGYRTSIFKTTEKGNYFISSVTFKLSKQPLINTSYGAINSELEHRGIKNPTIKDVSEAVIAIRQSKLPNPSKIGNSGSFFKNPVVSKMVKDKILEKYIDVPNYEQSNGTFKIAAGWLIEQCGWKGKRIANYGVHDKQALVLVNYGGSTGKEIFDLSSDIIKSVENKFNITLEREVNII</sequence>
<keyword evidence="22" id="KW-1185">Reference proteome</keyword>
<evidence type="ECO:0000256" key="7">
    <source>
        <dbReference type="ARBA" id="ARBA00022490"/>
    </source>
</evidence>
<gene>
    <name evidence="19 21" type="primary">murB</name>
    <name evidence="21" type="ORF">FRY74_07405</name>
</gene>
<evidence type="ECO:0000256" key="17">
    <source>
        <dbReference type="ARBA" id="ARBA00031026"/>
    </source>
</evidence>
<feature type="active site" evidence="19">
    <location>
        <position position="332"/>
    </location>
</feature>
<comment type="function">
    <text evidence="2 19">Cell wall formation.</text>
</comment>
<keyword evidence="10 19" id="KW-0274">FAD</keyword>
<evidence type="ECO:0000256" key="10">
    <source>
        <dbReference type="ARBA" id="ARBA00022827"/>
    </source>
</evidence>
<keyword evidence="7 19" id="KW-0963">Cytoplasm</keyword>
<dbReference type="InterPro" id="IPR036635">
    <property type="entry name" value="MurB_C_sf"/>
</dbReference>
<name>A0A5C6RTD2_9FLAO</name>
<keyword evidence="14 19" id="KW-0560">Oxidoreductase</keyword>
<dbReference type="NCBIfam" id="NF000755">
    <property type="entry name" value="PRK00046.1"/>
    <property type="match status" value="1"/>
</dbReference>
<feature type="domain" description="FAD-binding PCMH-type" evidence="20">
    <location>
        <begin position="18"/>
        <end position="186"/>
    </location>
</feature>
<evidence type="ECO:0000256" key="18">
    <source>
        <dbReference type="ARBA" id="ARBA00048914"/>
    </source>
</evidence>
<evidence type="ECO:0000256" key="11">
    <source>
        <dbReference type="ARBA" id="ARBA00022857"/>
    </source>
</evidence>
<evidence type="ECO:0000256" key="13">
    <source>
        <dbReference type="ARBA" id="ARBA00022984"/>
    </source>
</evidence>
<dbReference type="GO" id="GO:0051301">
    <property type="term" value="P:cell division"/>
    <property type="evidence" value="ECO:0007669"/>
    <property type="project" value="UniProtKB-KW"/>
</dbReference>
<keyword evidence="13 19" id="KW-0573">Peptidoglycan synthesis</keyword>
<dbReference type="PANTHER" id="PTHR21071:SF4">
    <property type="entry name" value="UDP-N-ACETYLENOLPYRUVOYLGLUCOSAMINE REDUCTASE"/>
    <property type="match status" value="1"/>
</dbReference>
<dbReference type="GO" id="GO:0071949">
    <property type="term" value="F:FAD binding"/>
    <property type="evidence" value="ECO:0007669"/>
    <property type="project" value="InterPro"/>
</dbReference>
<dbReference type="GO" id="GO:0009252">
    <property type="term" value="P:peptidoglycan biosynthetic process"/>
    <property type="evidence" value="ECO:0007669"/>
    <property type="project" value="UniProtKB-UniRule"/>
</dbReference>
<evidence type="ECO:0000256" key="3">
    <source>
        <dbReference type="ARBA" id="ARBA00004496"/>
    </source>
</evidence>
<proteinExistence type="inferred from homology"/>
<evidence type="ECO:0000256" key="14">
    <source>
        <dbReference type="ARBA" id="ARBA00023002"/>
    </source>
</evidence>
<dbReference type="InterPro" id="IPR006094">
    <property type="entry name" value="Oxid_FAD_bind_N"/>
</dbReference>
<dbReference type="Gene3D" id="3.90.78.10">
    <property type="entry name" value="UDP-N-acetylenolpyruvoylglucosamine reductase, C-terminal domain"/>
    <property type="match status" value="1"/>
</dbReference>
<dbReference type="SUPFAM" id="SSF56194">
    <property type="entry name" value="Uridine diphospho-N-Acetylenolpyruvylglucosamine reductase, MurB, C-terminal domain"/>
    <property type="match status" value="1"/>
</dbReference>
<dbReference type="InterPro" id="IPR016167">
    <property type="entry name" value="FAD-bd_PCMH_sub1"/>
</dbReference>
<keyword evidence="11 19" id="KW-0521">NADP</keyword>
<dbReference type="SUPFAM" id="SSF56176">
    <property type="entry name" value="FAD-binding/transporter-associated domain-like"/>
    <property type="match status" value="1"/>
</dbReference>
<dbReference type="Pfam" id="PF01565">
    <property type="entry name" value="FAD_binding_4"/>
    <property type="match status" value="1"/>
</dbReference>
<feature type="active site" description="Proton donor" evidence="19">
    <location>
        <position position="236"/>
    </location>
</feature>
<comment type="cofactor">
    <cofactor evidence="1 19">
        <name>FAD</name>
        <dbReference type="ChEBI" id="CHEBI:57692"/>
    </cofactor>
</comment>
<dbReference type="GO" id="GO:0008762">
    <property type="term" value="F:UDP-N-acetylmuramate dehydrogenase activity"/>
    <property type="evidence" value="ECO:0007669"/>
    <property type="project" value="UniProtKB-UniRule"/>
</dbReference>
<dbReference type="OrthoDB" id="9804753at2"/>
<dbReference type="GO" id="GO:0008360">
    <property type="term" value="P:regulation of cell shape"/>
    <property type="evidence" value="ECO:0007669"/>
    <property type="project" value="UniProtKB-KW"/>
</dbReference>
<feature type="active site" evidence="19">
    <location>
        <position position="162"/>
    </location>
</feature>
<evidence type="ECO:0000256" key="5">
    <source>
        <dbReference type="ARBA" id="ARBA00012518"/>
    </source>
</evidence>
<evidence type="ECO:0000256" key="16">
    <source>
        <dbReference type="ARBA" id="ARBA00023316"/>
    </source>
</evidence>
<accession>A0A5C6RTD2</accession>
<evidence type="ECO:0000256" key="12">
    <source>
        <dbReference type="ARBA" id="ARBA00022960"/>
    </source>
</evidence>
<dbReference type="InterPro" id="IPR003170">
    <property type="entry name" value="MurB"/>
</dbReference>
<dbReference type="UniPathway" id="UPA00219"/>
<dbReference type="InterPro" id="IPR016166">
    <property type="entry name" value="FAD-bd_PCMH"/>
</dbReference>
<comment type="subcellular location">
    <subcellularLocation>
        <location evidence="3 19">Cytoplasm</location>
    </subcellularLocation>
</comment>
<dbReference type="Pfam" id="PF02873">
    <property type="entry name" value="MurB_C"/>
    <property type="match status" value="1"/>
</dbReference>
<evidence type="ECO:0000259" key="20">
    <source>
        <dbReference type="PROSITE" id="PS51387"/>
    </source>
</evidence>
<dbReference type="HAMAP" id="MF_00037">
    <property type="entry name" value="MurB"/>
    <property type="match status" value="1"/>
</dbReference>
<evidence type="ECO:0000256" key="19">
    <source>
        <dbReference type="HAMAP-Rule" id="MF_00037"/>
    </source>
</evidence>
<evidence type="ECO:0000256" key="6">
    <source>
        <dbReference type="ARBA" id="ARBA00015188"/>
    </source>
</evidence>